<feature type="domain" description="CCHC-type" evidence="3">
    <location>
        <begin position="207"/>
        <end position="222"/>
    </location>
</feature>
<keyword evidence="4" id="KW-0548">Nucleotidyltransferase</keyword>
<keyword evidence="1" id="KW-0479">Metal-binding</keyword>
<reference evidence="4" key="1">
    <citation type="journal article" date="2022" name="Int. J. Mol. Sci.">
        <title>Draft Genome of Tanacetum Coccineum: Genomic Comparison of Closely Related Tanacetum-Family Plants.</title>
        <authorList>
            <person name="Yamashiro T."/>
            <person name="Shiraishi A."/>
            <person name="Nakayama K."/>
            <person name="Satake H."/>
        </authorList>
    </citation>
    <scope>NUCLEOTIDE SEQUENCE</scope>
</reference>
<dbReference type="Pfam" id="PF08284">
    <property type="entry name" value="RVP_2"/>
    <property type="match status" value="1"/>
</dbReference>
<protein>
    <submittedName>
        <fullName evidence="4">Reverse transcriptase domain-containing protein</fullName>
    </submittedName>
</protein>
<dbReference type="EMBL" id="BQNB010009727">
    <property type="protein sequence ID" value="GJS67563.1"/>
    <property type="molecule type" value="Genomic_DNA"/>
</dbReference>
<dbReference type="Gene3D" id="4.10.60.10">
    <property type="entry name" value="Zinc finger, CCHC-type"/>
    <property type="match status" value="1"/>
</dbReference>
<keyword evidence="1" id="KW-0862">Zinc</keyword>
<keyword evidence="4" id="KW-0695">RNA-directed DNA polymerase</keyword>
<evidence type="ECO:0000313" key="4">
    <source>
        <dbReference type="EMBL" id="GJS67563.1"/>
    </source>
</evidence>
<dbReference type="InterPro" id="IPR036875">
    <property type="entry name" value="Znf_CCHC_sf"/>
</dbReference>
<evidence type="ECO:0000256" key="2">
    <source>
        <dbReference type="SAM" id="MobiDB-lite"/>
    </source>
</evidence>
<accession>A0ABQ4XS73</accession>
<feature type="compositionally biased region" description="Polar residues" evidence="2">
    <location>
        <begin position="7"/>
        <end position="18"/>
    </location>
</feature>
<dbReference type="SUPFAM" id="SSF57756">
    <property type="entry name" value="Retrovirus zinc finger-like domains"/>
    <property type="match status" value="1"/>
</dbReference>
<dbReference type="Pfam" id="PF00098">
    <property type="entry name" value="zf-CCHC"/>
    <property type="match status" value="1"/>
</dbReference>
<comment type="caution">
    <text evidence="4">The sequence shown here is derived from an EMBL/GenBank/DDBJ whole genome shotgun (WGS) entry which is preliminary data.</text>
</comment>
<proteinExistence type="predicted"/>
<feature type="region of interest" description="Disordered" evidence="2">
    <location>
        <begin position="1"/>
        <end position="26"/>
    </location>
</feature>
<keyword evidence="4" id="KW-0808">Transferase</keyword>
<keyword evidence="5" id="KW-1185">Reference proteome</keyword>
<gene>
    <name evidence="4" type="ORF">Tco_0682127</name>
</gene>
<organism evidence="4 5">
    <name type="scientific">Tanacetum coccineum</name>
    <dbReference type="NCBI Taxonomy" id="301880"/>
    <lineage>
        <taxon>Eukaryota</taxon>
        <taxon>Viridiplantae</taxon>
        <taxon>Streptophyta</taxon>
        <taxon>Embryophyta</taxon>
        <taxon>Tracheophyta</taxon>
        <taxon>Spermatophyta</taxon>
        <taxon>Magnoliopsida</taxon>
        <taxon>eudicotyledons</taxon>
        <taxon>Gunneridae</taxon>
        <taxon>Pentapetalae</taxon>
        <taxon>asterids</taxon>
        <taxon>campanulids</taxon>
        <taxon>Asterales</taxon>
        <taxon>Asteraceae</taxon>
        <taxon>Asteroideae</taxon>
        <taxon>Anthemideae</taxon>
        <taxon>Anthemidinae</taxon>
        <taxon>Tanacetum</taxon>
    </lineage>
</organism>
<dbReference type="GO" id="GO:0003964">
    <property type="term" value="F:RNA-directed DNA polymerase activity"/>
    <property type="evidence" value="ECO:0007669"/>
    <property type="project" value="UniProtKB-KW"/>
</dbReference>
<evidence type="ECO:0000256" key="1">
    <source>
        <dbReference type="PROSITE-ProRule" id="PRU00047"/>
    </source>
</evidence>
<evidence type="ECO:0000313" key="5">
    <source>
        <dbReference type="Proteomes" id="UP001151760"/>
    </source>
</evidence>
<name>A0ABQ4XS73_9ASTR</name>
<dbReference type="Proteomes" id="UP001151760">
    <property type="component" value="Unassembled WGS sequence"/>
</dbReference>
<dbReference type="InterPro" id="IPR001969">
    <property type="entry name" value="Aspartic_peptidase_AS"/>
</dbReference>
<reference evidence="4" key="2">
    <citation type="submission" date="2022-01" db="EMBL/GenBank/DDBJ databases">
        <authorList>
            <person name="Yamashiro T."/>
            <person name="Shiraishi A."/>
            <person name="Satake H."/>
            <person name="Nakayama K."/>
        </authorList>
    </citation>
    <scope>NUCLEOTIDE SEQUENCE</scope>
</reference>
<dbReference type="PROSITE" id="PS50158">
    <property type="entry name" value="ZF_CCHC"/>
    <property type="match status" value="1"/>
</dbReference>
<sequence>MIDHGSFSRTLTPNGDASHSSHRDDRRNVQTVRPCYYADFMKCQPLNFKGTEGVVGLNYGDKKSFSTIGICMTWEGNHEDILTDKFVHWFVLVKLRSSTSKSGLPDNIYGNVKSSKPKTLDETIELANDLMDQKLRTYAEKSDNKRKADDSSRNNHGHQQQPFKKQNVAKVYNMGTGNFARDCRSTGNTNVANTQKGNGTAPKGNGCFECGAPGHFKRDCPKLKNKDGGNGNAQGWVYAVGNAEKRGNASGNPDSNVVMGTFLLNNHYASILFDTGADRSFISTAFSYSD</sequence>
<dbReference type="PROSITE" id="PS00141">
    <property type="entry name" value="ASP_PROTEASE"/>
    <property type="match status" value="1"/>
</dbReference>
<dbReference type="InterPro" id="IPR001878">
    <property type="entry name" value="Znf_CCHC"/>
</dbReference>
<dbReference type="PANTHER" id="PTHR46888">
    <property type="entry name" value="ZINC KNUCKLE DOMAINCONTAINING PROTEIN-RELATED"/>
    <property type="match status" value="1"/>
</dbReference>
<dbReference type="PANTHER" id="PTHR46888:SF1">
    <property type="entry name" value="RIBONUCLEASE H"/>
    <property type="match status" value="1"/>
</dbReference>
<feature type="compositionally biased region" description="Basic and acidic residues" evidence="2">
    <location>
        <begin position="140"/>
        <end position="153"/>
    </location>
</feature>
<feature type="region of interest" description="Disordered" evidence="2">
    <location>
        <begin position="140"/>
        <end position="167"/>
    </location>
</feature>
<dbReference type="SMART" id="SM00343">
    <property type="entry name" value="ZnF_C2HC"/>
    <property type="match status" value="1"/>
</dbReference>
<evidence type="ECO:0000259" key="3">
    <source>
        <dbReference type="PROSITE" id="PS50158"/>
    </source>
</evidence>
<keyword evidence="1" id="KW-0863">Zinc-finger</keyword>